<dbReference type="AlphaFoldDB" id="A0A432LZT3"/>
<protein>
    <submittedName>
        <fullName evidence="2">DUF4189 domain-containing protein</fullName>
    </submittedName>
</protein>
<feature type="domain" description="DUF4189" evidence="1">
    <location>
        <begin position="136"/>
        <end position="225"/>
    </location>
</feature>
<name>A0A432LZT3_9GAMM</name>
<gene>
    <name evidence="2" type="ORF">EKH80_22265</name>
</gene>
<comment type="caution">
    <text evidence="2">The sequence shown here is derived from an EMBL/GenBank/DDBJ whole genome shotgun (WGS) entry which is preliminary data.</text>
</comment>
<feature type="domain" description="DUF4189" evidence="1">
    <location>
        <begin position="286"/>
        <end position="371"/>
    </location>
</feature>
<proteinExistence type="predicted"/>
<evidence type="ECO:0000313" key="2">
    <source>
        <dbReference type="EMBL" id="RUL69465.1"/>
    </source>
</evidence>
<dbReference type="Proteomes" id="UP000274358">
    <property type="component" value="Unassembled WGS sequence"/>
</dbReference>
<dbReference type="InterPro" id="IPR025240">
    <property type="entry name" value="DUF4189"/>
</dbReference>
<dbReference type="Pfam" id="PF13827">
    <property type="entry name" value="DUF4189"/>
    <property type="match status" value="2"/>
</dbReference>
<evidence type="ECO:0000259" key="1">
    <source>
        <dbReference type="Pfam" id="PF13827"/>
    </source>
</evidence>
<organism evidence="2 3">
    <name type="scientific">Dyella choica</name>
    <dbReference type="NCBI Taxonomy" id="1927959"/>
    <lineage>
        <taxon>Bacteria</taxon>
        <taxon>Pseudomonadati</taxon>
        <taxon>Pseudomonadota</taxon>
        <taxon>Gammaproteobacteria</taxon>
        <taxon>Lysobacterales</taxon>
        <taxon>Rhodanobacteraceae</taxon>
        <taxon>Dyella</taxon>
    </lineage>
</organism>
<keyword evidence="3" id="KW-1185">Reference proteome</keyword>
<dbReference type="EMBL" id="RYYV01000032">
    <property type="protein sequence ID" value="RUL69465.1"/>
    <property type="molecule type" value="Genomic_DNA"/>
</dbReference>
<reference evidence="2 3" key="1">
    <citation type="submission" date="2018-12" db="EMBL/GenBank/DDBJ databases">
        <title>Dyella dinghuensis sp. nov. DHOA06 and Dyella choica sp. nov. 4M-K27, isolated from forest soil.</title>
        <authorList>
            <person name="Qiu L.-H."/>
            <person name="Gao Z.-H."/>
        </authorList>
    </citation>
    <scope>NUCLEOTIDE SEQUENCE [LARGE SCALE GENOMIC DNA]</scope>
    <source>
        <strain evidence="2 3">4M-K27</strain>
    </source>
</reference>
<sequence length="389" mass="41984">MPRLSSRGLARISKIHLHGNDLNLDAVWIKEFFKSRGGFMQMLHGSALQRIGGGMPSGSVSAQRYMAMKFLSFILLLLASLVHRPAHAEGGCPPGMYPQSGQGWQTCVPIPGGNTSNQRANPYPETNYDGPAPGTYGALAYDRSTDMGYSVYAEFSRESAAAAALNQCQEKGSKSCEVVTTVHGSVTVVQDSAGKFFASEDPYSGDTIQPAFQKCNQQSLVGHCQLMSPPVIYGAVPSPNGLSFMDVMPILYGRDWAKKKRDPTEAMRLASDPVALSERLDTREYWGAIVASTEDIQSSYNQTDQKAAESLAISDCPNCKVVQVFKNTCAGFAWAKEKGHDLETALDPEPAAAKAAAQAKCTAKYGACRAMVRCSGRRYPRGNPEAAKQ</sequence>
<accession>A0A432LZT3</accession>
<evidence type="ECO:0000313" key="3">
    <source>
        <dbReference type="Proteomes" id="UP000274358"/>
    </source>
</evidence>